<dbReference type="AlphaFoldDB" id="A0A154NXK1"/>
<name>A0A154NXK1_DUFNO</name>
<proteinExistence type="predicted"/>
<sequence>MGFRRQKLLRRFAWEQNHGNGTGDEPSSYMYSKGFEEEASNCQAVQLSLRESFCSQRGKLSFDELSVGGDIGESVGSITNSYRTLLKVNKAVVVYCLEAQKRHKKLNIDGIVADLEQSNIAES</sequence>
<dbReference type="Proteomes" id="UP000076502">
    <property type="component" value="Unassembled WGS sequence"/>
</dbReference>
<protein>
    <submittedName>
        <fullName evidence="1">Uncharacterized protein</fullName>
    </submittedName>
</protein>
<dbReference type="EMBL" id="KQ434778">
    <property type="protein sequence ID" value="KZC04389.1"/>
    <property type="molecule type" value="Genomic_DNA"/>
</dbReference>
<keyword evidence="2" id="KW-1185">Reference proteome</keyword>
<gene>
    <name evidence="1" type="ORF">WN55_02751</name>
</gene>
<organism evidence="1 2">
    <name type="scientific">Dufourea novaeangliae</name>
    <name type="common">Sweat bee</name>
    <dbReference type="NCBI Taxonomy" id="178035"/>
    <lineage>
        <taxon>Eukaryota</taxon>
        <taxon>Metazoa</taxon>
        <taxon>Ecdysozoa</taxon>
        <taxon>Arthropoda</taxon>
        <taxon>Hexapoda</taxon>
        <taxon>Insecta</taxon>
        <taxon>Pterygota</taxon>
        <taxon>Neoptera</taxon>
        <taxon>Endopterygota</taxon>
        <taxon>Hymenoptera</taxon>
        <taxon>Apocrita</taxon>
        <taxon>Aculeata</taxon>
        <taxon>Apoidea</taxon>
        <taxon>Anthophila</taxon>
        <taxon>Halictidae</taxon>
        <taxon>Rophitinae</taxon>
        <taxon>Dufourea</taxon>
    </lineage>
</organism>
<reference evidence="1 2" key="1">
    <citation type="submission" date="2015-07" db="EMBL/GenBank/DDBJ databases">
        <title>The genome of Dufourea novaeangliae.</title>
        <authorList>
            <person name="Pan H."/>
            <person name="Kapheim K."/>
        </authorList>
    </citation>
    <scope>NUCLEOTIDE SEQUENCE [LARGE SCALE GENOMIC DNA]</scope>
    <source>
        <strain evidence="1">0120121106</strain>
        <tissue evidence="1">Whole body</tissue>
    </source>
</reference>
<evidence type="ECO:0000313" key="2">
    <source>
        <dbReference type="Proteomes" id="UP000076502"/>
    </source>
</evidence>
<evidence type="ECO:0000313" key="1">
    <source>
        <dbReference type="EMBL" id="KZC04389.1"/>
    </source>
</evidence>
<accession>A0A154NXK1</accession>